<proteinExistence type="predicted"/>
<comment type="caution">
    <text evidence="2">The sequence shown here is derived from an EMBL/GenBank/DDBJ whole genome shotgun (WGS) entry which is preliminary data.</text>
</comment>
<dbReference type="Proteomes" id="UP001220225">
    <property type="component" value="Unassembled WGS sequence"/>
</dbReference>
<keyword evidence="3" id="KW-1185">Reference proteome</keyword>
<dbReference type="Pfam" id="PF03245">
    <property type="entry name" value="Phage_lysis"/>
    <property type="match status" value="1"/>
</dbReference>
<keyword evidence="1" id="KW-1133">Transmembrane helix</keyword>
<dbReference type="RefSeq" id="WP_273577577.1">
    <property type="nucleotide sequence ID" value="NZ_JAQRFN010000049.1"/>
</dbReference>
<organism evidence="2 3">
    <name type="scientific">Xenorhabdus anantnagensis</name>
    <dbReference type="NCBI Taxonomy" id="3025875"/>
    <lineage>
        <taxon>Bacteria</taxon>
        <taxon>Pseudomonadati</taxon>
        <taxon>Pseudomonadota</taxon>
        <taxon>Gammaproteobacteria</taxon>
        <taxon>Enterobacterales</taxon>
        <taxon>Morganellaceae</taxon>
        <taxon>Xenorhabdus</taxon>
    </lineage>
</organism>
<evidence type="ECO:0000313" key="2">
    <source>
        <dbReference type="EMBL" id="MDC9598887.1"/>
    </source>
</evidence>
<dbReference type="EMBL" id="JAQRFN010000049">
    <property type="protein sequence ID" value="MDC9598887.1"/>
    <property type="molecule type" value="Genomic_DNA"/>
</dbReference>
<name>A0ABT5LWV3_9GAMM</name>
<accession>A0ABT5LWV3</accession>
<keyword evidence="1" id="KW-0812">Transmembrane</keyword>
<reference evidence="2 3" key="1">
    <citation type="submission" date="2023-02" db="EMBL/GenBank/DDBJ databases">
        <title>Entomopathogenic bacteria.</title>
        <authorList>
            <person name="Machado R.A."/>
        </authorList>
    </citation>
    <scope>NUCLEOTIDE SEQUENCE [LARGE SCALE GENOMIC DNA]</scope>
    <source>
        <strain evidence="2 3">XENO-2</strain>
    </source>
</reference>
<evidence type="ECO:0000256" key="1">
    <source>
        <dbReference type="SAM" id="Phobius"/>
    </source>
</evidence>
<evidence type="ECO:0000313" key="3">
    <source>
        <dbReference type="Proteomes" id="UP001220225"/>
    </source>
</evidence>
<feature type="transmembrane region" description="Helical" evidence="1">
    <location>
        <begin position="6"/>
        <end position="25"/>
    </location>
</feature>
<gene>
    <name evidence="2" type="ORF">PSI14_19145</name>
</gene>
<dbReference type="InterPro" id="IPR004929">
    <property type="entry name" value="I-spanin"/>
</dbReference>
<sequence>MKLNSQYFTLGALVIVSGLFGFYYSEYQDKAEEYRRLKRQYDEQVAITAQQQARIQHLAELDTRYIQELAHAKTEIDTLRVDVAAGRRKLRIKAICPSVPKTVTSVGVGDATPVELTGETGSTVLDIREGIINDRAKLRYLQDYVKAECEERWSKLIRHGLN</sequence>
<keyword evidence="1" id="KW-0472">Membrane</keyword>
<protein>
    <submittedName>
        <fullName evidence="2">Lysis protein</fullName>
    </submittedName>
</protein>